<protein>
    <recommendedName>
        <fullName evidence="4">carbamoyl-phosphate synthase (glutamine-hydrolyzing)</fullName>
        <ecNumber evidence="4">6.3.5.5</ecNumber>
    </recommendedName>
    <alternativeName>
        <fullName evidence="10">Arginine-specific carbamoyl phosphate synthetase, glutamine chain</fullName>
    </alternativeName>
</protein>
<reference evidence="14 15" key="1">
    <citation type="journal article" date="2016" name="Environ. Microbiol.">
        <title>Genomic resolution of a cold subsurface aquifer community provides metabolic insights for novel microbes adapted to high CO concentrations.</title>
        <authorList>
            <person name="Probst A.J."/>
            <person name="Castelle C.J."/>
            <person name="Singh A."/>
            <person name="Brown C.T."/>
            <person name="Anantharaman K."/>
            <person name="Sharon I."/>
            <person name="Hug L.A."/>
            <person name="Burstein D."/>
            <person name="Emerson J.B."/>
            <person name="Thomas B.C."/>
            <person name="Banfield J.F."/>
        </authorList>
    </citation>
    <scope>NUCLEOTIDE SEQUENCE [LARGE SCALE GENOMIC DNA]</scope>
    <source>
        <strain evidence="14">CG2_30_54_11</strain>
    </source>
</reference>
<accession>A0A1J5INU8</accession>
<gene>
    <name evidence="14" type="ORF">AUK40_01635</name>
</gene>
<evidence type="ECO:0000256" key="10">
    <source>
        <dbReference type="ARBA" id="ARBA00044340"/>
    </source>
</evidence>
<dbReference type="PRINTS" id="PR00096">
    <property type="entry name" value="GATASE"/>
</dbReference>
<evidence type="ECO:0000256" key="6">
    <source>
        <dbReference type="ARBA" id="ARBA00022741"/>
    </source>
</evidence>
<comment type="caution">
    <text evidence="14">The sequence shown here is derived from an EMBL/GenBank/DDBJ whole genome shotgun (WGS) entry which is preliminary data.</text>
</comment>
<keyword evidence="6" id="KW-0547">Nucleotide-binding</keyword>
<dbReference type="GO" id="GO:0005524">
    <property type="term" value="F:ATP binding"/>
    <property type="evidence" value="ECO:0007669"/>
    <property type="project" value="UniProtKB-KW"/>
</dbReference>
<evidence type="ECO:0000256" key="1">
    <source>
        <dbReference type="ARBA" id="ARBA00004812"/>
    </source>
</evidence>
<dbReference type="Gene3D" id="3.50.30.20">
    <property type="entry name" value="Carbamoyl-phosphate synthase small subunit, N-terminal domain"/>
    <property type="match status" value="1"/>
</dbReference>
<dbReference type="CDD" id="cd01744">
    <property type="entry name" value="GATase1_CPSase"/>
    <property type="match status" value="1"/>
</dbReference>
<dbReference type="PANTHER" id="PTHR43418">
    <property type="entry name" value="MULTIFUNCTIONAL TRYPTOPHAN BIOSYNTHESIS PROTEIN-RELATED"/>
    <property type="match status" value="1"/>
</dbReference>
<dbReference type="AlphaFoldDB" id="A0A1J5INU8"/>
<evidence type="ECO:0000259" key="13">
    <source>
        <dbReference type="SMART" id="SM01097"/>
    </source>
</evidence>
<feature type="non-terminal residue" evidence="14">
    <location>
        <position position="341"/>
    </location>
</feature>
<dbReference type="HAMAP" id="MF_01209">
    <property type="entry name" value="CPSase_S_chain"/>
    <property type="match status" value="1"/>
</dbReference>
<dbReference type="InterPro" id="IPR017926">
    <property type="entry name" value="GATASE"/>
</dbReference>
<dbReference type="PRINTS" id="PR00097">
    <property type="entry name" value="ANTSNTHASEII"/>
</dbReference>
<dbReference type="EMBL" id="MNZT01000029">
    <property type="protein sequence ID" value="OIP98395.1"/>
    <property type="molecule type" value="Genomic_DNA"/>
</dbReference>
<dbReference type="GO" id="GO:0006541">
    <property type="term" value="P:glutamine metabolic process"/>
    <property type="evidence" value="ECO:0007669"/>
    <property type="project" value="InterPro"/>
</dbReference>
<evidence type="ECO:0000313" key="15">
    <source>
        <dbReference type="Proteomes" id="UP000183245"/>
    </source>
</evidence>
<dbReference type="GO" id="GO:0006221">
    <property type="term" value="P:pyrimidine nucleotide biosynthetic process"/>
    <property type="evidence" value="ECO:0007669"/>
    <property type="project" value="UniProtKB-KW"/>
</dbReference>
<dbReference type="Proteomes" id="UP000183245">
    <property type="component" value="Unassembled WGS sequence"/>
</dbReference>
<sequence length="341" mass="37267">MKPAFLLLKDGSIFKGWQIGYEASAIGEVVFNTSMTGYQEIMTDPSYAGQIVTFTYPLLGNYGTSEIDNESQKPYLRGIIFRHLEGHPSNFHLDATLEAYLVRRKITALVDIDTRQLTRHIRNFGVIPGAIVIADQLEGQIKDEALAGINEFTDQALIAEASCSEIYAYGSALASSPHIVAMDFGIKKSILDNLVKMVFNLTVVPYDTALASIRKLEPDAIFLSNGPGDPKSVPDSIRTIRELVHAYPLMGICLGHQLLALALGGDTYKLKFGHRGGNHPVQDLTTSRVAITSQNHGYAVKAASLKGTGLTVTHINLNDQTVEGMQHDPLPVFSVQYHPEA</sequence>
<dbReference type="Pfam" id="PF00988">
    <property type="entry name" value="CPSase_sm_chain"/>
    <property type="match status" value="1"/>
</dbReference>
<dbReference type="InterPro" id="IPR035686">
    <property type="entry name" value="CPSase_GATase1"/>
</dbReference>
<comment type="catalytic activity">
    <reaction evidence="12">
        <text>L-glutamine + H2O = L-glutamate + NH4(+)</text>
        <dbReference type="Rhea" id="RHEA:15889"/>
        <dbReference type="ChEBI" id="CHEBI:15377"/>
        <dbReference type="ChEBI" id="CHEBI:28938"/>
        <dbReference type="ChEBI" id="CHEBI:29985"/>
        <dbReference type="ChEBI" id="CHEBI:58359"/>
    </reaction>
</comment>
<keyword evidence="8" id="KW-0315">Glutamine amidotransferase</keyword>
<evidence type="ECO:0000256" key="5">
    <source>
        <dbReference type="ARBA" id="ARBA00022598"/>
    </source>
</evidence>
<organism evidence="14 15">
    <name type="scientific">Candidatus Wirthbacteria bacterium CG2_30_54_11</name>
    <dbReference type="NCBI Taxonomy" id="1817892"/>
    <lineage>
        <taxon>Bacteria</taxon>
        <taxon>Candidatus Wirthbacteria</taxon>
    </lineage>
</organism>
<dbReference type="GO" id="GO:0006207">
    <property type="term" value="P:'de novo' pyrimidine nucleobase biosynthetic process"/>
    <property type="evidence" value="ECO:0007669"/>
    <property type="project" value="InterPro"/>
</dbReference>
<dbReference type="InterPro" id="IPR050472">
    <property type="entry name" value="Anth_synth/Amidotransfase"/>
</dbReference>
<dbReference type="InterPro" id="IPR029062">
    <property type="entry name" value="Class_I_gatase-like"/>
</dbReference>
<keyword evidence="9" id="KW-0665">Pyrimidine biosynthesis</keyword>
<dbReference type="FunFam" id="3.50.30.20:FF:000001">
    <property type="entry name" value="Carbamoyl-phosphate synthase small chain"/>
    <property type="match status" value="1"/>
</dbReference>
<evidence type="ECO:0000256" key="2">
    <source>
        <dbReference type="ARBA" id="ARBA00005077"/>
    </source>
</evidence>
<dbReference type="InterPro" id="IPR006274">
    <property type="entry name" value="CarbamoylP_synth_ssu"/>
</dbReference>
<name>A0A1J5INU8_9BACT</name>
<evidence type="ECO:0000313" key="14">
    <source>
        <dbReference type="EMBL" id="OIP98395.1"/>
    </source>
</evidence>
<evidence type="ECO:0000256" key="3">
    <source>
        <dbReference type="ARBA" id="ARBA00007800"/>
    </source>
</evidence>
<feature type="domain" description="Carbamoyl-phosphate synthase small subunit N-terminal" evidence="13">
    <location>
        <begin position="2"/>
        <end position="132"/>
    </location>
</feature>
<dbReference type="SUPFAM" id="SSF52021">
    <property type="entry name" value="Carbamoyl phosphate synthetase, small subunit N-terminal domain"/>
    <property type="match status" value="1"/>
</dbReference>
<keyword evidence="5" id="KW-0436">Ligase</keyword>
<comment type="pathway">
    <text evidence="2">Amino-acid biosynthesis; L-arginine biosynthesis; carbamoyl phosphate from bicarbonate: step 1/1.</text>
</comment>
<dbReference type="GO" id="GO:0004088">
    <property type="term" value="F:carbamoyl-phosphate synthase (glutamine-hydrolyzing) activity"/>
    <property type="evidence" value="ECO:0007669"/>
    <property type="project" value="UniProtKB-EC"/>
</dbReference>
<dbReference type="Pfam" id="PF00117">
    <property type="entry name" value="GATase"/>
    <property type="match status" value="1"/>
</dbReference>
<dbReference type="PRINTS" id="PR00099">
    <property type="entry name" value="CPSGATASE"/>
</dbReference>
<keyword evidence="7" id="KW-0067">ATP-binding</keyword>
<evidence type="ECO:0000256" key="12">
    <source>
        <dbReference type="ARBA" id="ARBA00049285"/>
    </source>
</evidence>
<evidence type="ECO:0000256" key="8">
    <source>
        <dbReference type="ARBA" id="ARBA00022962"/>
    </source>
</evidence>
<comment type="similarity">
    <text evidence="3">Belongs to the CarA family.</text>
</comment>
<proteinExistence type="inferred from homology"/>
<dbReference type="NCBIfam" id="TIGR01368">
    <property type="entry name" value="CPSaseIIsmall"/>
    <property type="match status" value="1"/>
</dbReference>
<evidence type="ECO:0000256" key="7">
    <source>
        <dbReference type="ARBA" id="ARBA00022840"/>
    </source>
</evidence>
<comment type="catalytic activity">
    <reaction evidence="11">
        <text>hydrogencarbonate + L-glutamine + 2 ATP + H2O = carbamoyl phosphate + L-glutamate + 2 ADP + phosphate + 2 H(+)</text>
        <dbReference type="Rhea" id="RHEA:18633"/>
        <dbReference type="ChEBI" id="CHEBI:15377"/>
        <dbReference type="ChEBI" id="CHEBI:15378"/>
        <dbReference type="ChEBI" id="CHEBI:17544"/>
        <dbReference type="ChEBI" id="CHEBI:29985"/>
        <dbReference type="ChEBI" id="CHEBI:30616"/>
        <dbReference type="ChEBI" id="CHEBI:43474"/>
        <dbReference type="ChEBI" id="CHEBI:58228"/>
        <dbReference type="ChEBI" id="CHEBI:58359"/>
        <dbReference type="ChEBI" id="CHEBI:456216"/>
        <dbReference type="EC" id="6.3.5.5"/>
    </reaction>
</comment>
<evidence type="ECO:0000256" key="9">
    <source>
        <dbReference type="ARBA" id="ARBA00022975"/>
    </source>
</evidence>
<dbReference type="PROSITE" id="PS51273">
    <property type="entry name" value="GATASE_TYPE_1"/>
    <property type="match status" value="1"/>
</dbReference>
<evidence type="ECO:0000256" key="11">
    <source>
        <dbReference type="ARBA" id="ARBA00048816"/>
    </source>
</evidence>
<evidence type="ECO:0000256" key="4">
    <source>
        <dbReference type="ARBA" id="ARBA00012738"/>
    </source>
</evidence>
<dbReference type="NCBIfam" id="NF009475">
    <property type="entry name" value="PRK12838.1"/>
    <property type="match status" value="1"/>
</dbReference>
<dbReference type="Gene3D" id="3.40.50.880">
    <property type="match status" value="1"/>
</dbReference>
<dbReference type="InterPro" id="IPR036480">
    <property type="entry name" value="CarbP_synth_ssu_N_sf"/>
</dbReference>
<dbReference type="InterPro" id="IPR002474">
    <property type="entry name" value="CarbamoylP_synth_ssu_N"/>
</dbReference>
<dbReference type="SMART" id="SM01097">
    <property type="entry name" value="CPSase_sm_chain"/>
    <property type="match status" value="1"/>
</dbReference>
<dbReference type="STRING" id="1817892.AUK40_01635"/>
<dbReference type="EC" id="6.3.5.5" evidence="4"/>
<comment type="pathway">
    <text evidence="1">Pyrimidine metabolism; UMP biosynthesis via de novo pathway; (S)-dihydroorotate from bicarbonate: step 1/3.</text>
</comment>
<dbReference type="SUPFAM" id="SSF52317">
    <property type="entry name" value="Class I glutamine amidotransferase-like"/>
    <property type="match status" value="1"/>
</dbReference>
<dbReference type="PANTHER" id="PTHR43418:SF7">
    <property type="entry name" value="CARBAMOYL-PHOSPHATE SYNTHASE SMALL CHAIN"/>
    <property type="match status" value="1"/>
</dbReference>